<evidence type="ECO:0000256" key="1">
    <source>
        <dbReference type="SAM" id="Phobius"/>
    </source>
</evidence>
<dbReference type="EMBL" id="JPGG01000016">
    <property type="protein sequence ID" value="KGC13559.1"/>
    <property type="molecule type" value="Genomic_DNA"/>
</dbReference>
<name>A0AAP1UXP0_BURGA</name>
<dbReference type="GeneID" id="66460950"/>
<protein>
    <submittedName>
        <fullName evidence="2">Uncharacterized protein</fullName>
    </submittedName>
</protein>
<dbReference type="KEGG" id="bgo:BM43_4942"/>
<dbReference type="Proteomes" id="UP001059745">
    <property type="component" value="Chromosome 2"/>
</dbReference>
<dbReference type="Proteomes" id="UP000029590">
    <property type="component" value="Unassembled WGS sequence"/>
</dbReference>
<keyword evidence="1" id="KW-1133">Transmembrane helix</keyword>
<accession>A0AAP1UXP0</accession>
<evidence type="ECO:0000313" key="2">
    <source>
        <dbReference type="EMBL" id="KGC13559.1"/>
    </source>
</evidence>
<reference evidence="2 4" key="1">
    <citation type="submission" date="2014-04" db="EMBL/GenBank/DDBJ databases">
        <authorList>
            <person name="Bishop-Lilly K.A."/>
            <person name="Broomall S.M."/>
            <person name="Chain P.S."/>
            <person name="Chertkov O."/>
            <person name="Coyne S.R."/>
            <person name="Daligault H.E."/>
            <person name="Davenport K.W."/>
            <person name="Erkkila T."/>
            <person name="Frey K.G."/>
            <person name="Gibbons H.S."/>
            <person name="Gu W."/>
            <person name="Jaissle J."/>
            <person name="Johnson S.L."/>
            <person name="Koroleva G.I."/>
            <person name="Ladner J.T."/>
            <person name="Lo C.-C."/>
            <person name="Minogue T.D."/>
            <person name="Munk C."/>
            <person name="Palacios G.F."/>
            <person name="Redden C.L."/>
            <person name="Rosenzweig C.N."/>
            <person name="Scholz M.B."/>
            <person name="Teshima H."/>
            <person name="Xu Y."/>
        </authorList>
    </citation>
    <scope>NUCLEOTIDE SEQUENCE [LARGE SCALE GENOMIC DNA]</scope>
    <source>
        <strain evidence="2">Gladioli</strain>
        <strain evidence="4">gladioli</strain>
    </source>
</reference>
<proteinExistence type="predicted"/>
<feature type="transmembrane region" description="Helical" evidence="1">
    <location>
        <begin position="24"/>
        <end position="43"/>
    </location>
</feature>
<evidence type="ECO:0000313" key="4">
    <source>
        <dbReference type="Proteomes" id="UP000029590"/>
    </source>
</evidence>
<sequence length="46" mass="5420">MNEWWTGAAAAAWRTGLWDLLERLWEFLVLVFHFLLWLLRFLGGGG</sequence>
<evidence type="ECO:0000313" key="3">
    <source>
        <dbReference type="EMBL" id="UWX72987.1"/>
    </source>
</evidence>
<organism evidence="2 4">
    <name type="scientific">Burkholderia gladioli</name>
    <name type="common">Pseudomonas marginata</name>
    <name type="synonym">Phytomonas marginata</name>
    <dbReference type="NCBI Taxonomy" id="28095"/>
    <lineage>
        <taxon>Bacteria</taxon>
        <taxon>Pseudomonadati</taxon>
        <taxon>Pseudomonadota</taxon>
        <taxon>Betaproteobacteria</taxon>
        <taxon>Burkholderiales</taxon>
        <taxon>Burkholderiaceae</taxon>
        <taxon>Burkholderia</taxon>
    </lineage>
</organism>
<keyword evidence="1" id="KW-0812">Transmembrane</keyword>
<dbReference type="EMBL" id="CP104215">
    <property type="protein sequence ID" value="UWX72987.1"/>
    <property type="molecule type" value="Genomic_DNA"/>
</dbReference>
<dbReference type="RefSeq" id="WP_017919173.1">
    <property type="nucleotide sequence ID" value="NZ_CADEPO010000009.1"/>
</dbReference>
<gene>
    <name evidence="2" type="ORF">DM48_2824</name>
    <name evidence="3" type="ORF">NYZ96_31775</name>
</gene>
<keyword evidence="1" id="KW-0472">Membrane</keyword>
<dbReference type="AlphaFoldDB" id="A0AAP1UXP0"/>
<reference evidence="3" key="2">
    <citation type="submission" date="2022-09" db="EMBL/GenBank/DDBJ databases">
        <title>Genomic of Burkholderia gladioli.</title>
        <authorList>
            <person name="Wu H."/>
        </authorList>
    </citation>
    <scope>NUCLEOTIDE SEQUENCE</scope>
    <source>
        <strain evidence="3">ZN-S4</strain>
    </source>
</reference>